<evidence type="ECO:0000256" key="8">
    <source>
        <dbReference type="ARBA" id="ARBA00034739"/>
    </source>
</evidence>
<dbReference type="GO" id="GO:0005789">
    <property type="term" value="C:endoplasmic reticulum membrane"/>
    <property type="evidence" value="ECO:0007669"/>
    <property type="project" value="UniProtKB-SubCell"/>
</dbReference>
<organism evidence="12 13">
    <name type="scientific">Mauremys mutica</name>
    <name type="common">yellowpond turtle</name>
    <dbReference type="NCBI Taxonomy" id="74926"/>
    <lineage>
        <taxon>Eukaryota</taxon>
        <taxon>Metazoa</taxon>
        <taxon>Chordata</taxon>
        <taxon>Craniata</taxon>
        <taxon>Vertebrata</taxon>
        <taxon>Euteleostomi</taxon>
        <taxon>Archelosauria</taxon>
        <taxon>Testudinata</taxon>
        <taxon>Testudines</taxon>
        <taxon>Cryptodira</taxon>
        <taxon>Durocryptodira</taxon>
        <taxon>Testudinoidea</taxon>
        <taxon>Geoemydidae</taxon>
        <taxon>Geoemydinae</taxon>
        <taxon>Mauremys</taxon>
    </lineage>
</organism>
<evidence type="ECO:0000256" key="4">
    <source>
        <dbReference type="ARBA" id="ARBA00022692"/>
    </source>
</evidence>
<dbReference type="Proteomes" id="UP000827986">
    <property type="component" value="Unassembled WGS sequence"/>
</dbReference>
<evidence type="ECO:0000256" key="2">
    <source>
        <dbReference type="ARBA" id="ARBA00004651"/>
    </source>
</evidence>
<dbReference type="PANTHER" id="PTHR12869:SF0">
    <property type="entry name" value="BOS COMPLEX SUBUNIT TMEM147"/>
    <property type="match status" value="1"/>
</dbReference>
<evidence type="ECO:0000256" key="11">
    <source>
        <dbReference type="SAM" id="Phobius"/>
    </source>
</evidence>
<accession>A0A9D3XHG8</accession>
<evidence type="ECO:0000256" key="1">
    <source>
        <dbReference type="ARBA" id="ARBA00004477"/>
    </source>
</evidence>
<keyword evidence="5" id="KW-0256">Endoplasmic reticulum</keyword>
<reference evidence="12" key="1">
    <citation type="submission" date="2021-09" db="EMBL/GenBank/DDBJ databases">
        <title>The genome of Mauremys mutica provides insights into the evolution of semi-aquatic lifestyle.</title>
        <authorList>
            <person name="Gong S."/>
            <person name="Gao Y."/>
        </authorList>
    </citation>
    <scope>NUCLEOTIDE SEQUENCE</scope>
    <source>
        <strain evidence="12">MM-2020</strain>
        <tissue evidence="12">Muscle</tissue>
    </source>
</reference>
<dbReference type="InterPro" id="IPR019164">
    <property type="entry name" value="TMEM147"/>
</dbReference>
<evidence type="ECO:0000313" key="12">
    <source>
        <dbReference type="EMBL" id="KAH1179747.1"/>
    </source>
</evidence>
<comment type="subcellular location">
    <subcellularLocation>
        <location evidence="2">Cell membrane</location>
        <topology evidence="2">Multi-pass membrane protein</topology>
    </subcellularLocation>
    <subcellularLocation>
        <location evidence="1">Endoplasmic reticulum membrane</location>
        <topology evidence="1">Multi-pass membrane protein</topology>
    </subcellularLocation>
</comment>
<keyword evidence="13" id="KW-1185">Reference proteome</keyword>
<name>A0A9D3XHG8_9SAUR</name>
<keyword evidence="4 11" id="KW-0812">Transmembrane</keyword>
<evidence type="ECO:0000256" key="7">
    <source>
        <dbReference type="ARBA" id="ARBA00023136"/>
    </source>
</evidence>
<evidence type="ECO:0000256" key="10">
    <source>
        <dbReference type="ARBA" id="ARBA00034899"/>
    </source>
</evidence>
<dbReference type="EMBL" id="JAHDVG010000471">
    <property type="protein sequence ID" value="KAH1179747.1"/>
    <property type="molecule type" value="Genomic_DNA"/>
</dbReference>
<feature type="transmembrane region" description="Helical" evidence="11">
    <location>
        <begin position="151"/>
        <end position="173"/>
    </location>
</feature>
<feature type="transmembrane region" description="Helical" evidence="11">
    <location>
        <begin position="94"/>
        <end position="110"/>
    </location>
</feature>
<protein>
    <recommendedName>
        <fullName evidence="9">BOS complex subunit TMEM147</fullName>
    </recommendedName>
    <alternativeName>
        <fullName evidence="10">Transmembrane protein 147</fullName>
    </alternativeName>
</protein>
<feature type="transmembrane region" description="Helical" evidence="11">
    <location>
        <begin position="122"/>
        <end position="145"/>
    </location>
</feature>
<sequence>MLFLATFFPTWEGGAGAYDFVGEFMKATVDLADLVGLHLVMSRNAGKGEYKIMVAAMGWATAELVMSRCIPLWVGARGIEFDWKYIQMSIDSNISLGHYIAMAALVWMFTRYDLPKRYRLPLTLLLGLSVYKAFFMESFVHVFLLGSWTALLVKAVITGFLALSSLGLFVTLVHGN</sequence>
<evidence type="ECO:0000313" key="13">
    <source>
        <dbReference type="Proteomes" id="UP000827986"/>
    </source>
</evidence>
<feature type="transmembrane region" description="Helical" evidence="11">
    <location>
        <begin position="52"/>
        <end position="74"/>
    </location>
</feature>
<gene>
    <name evidence="12" type="ORF">KIL84_005797</name>
</gene>
<evidence type="ECO:0000256" key="3">
    <source>
        <dbReference type="ARBA" id="ARBA00022475"/>
    </source>
</evidence>
<evidence type="ECO:0000256" key="5">
    <source>
        <dbReference type="ARBA" id="ARBA00022824"/>
    </source>
</evidence>
<dbReference type="PANTHER" id="PTHR12869">
    <property type="entry name" value="SMALL SEVEN TRANSMEMBRANE DOMAIN-CONTAINING PROTEIN"/>
    <property type="match status" value="1"/>
</dbReference>
<keyword evidence="6 11" id="KW-1133">Transmembrane helix</keyword>
<comment type="similarity">
    <text evidence="8">Belongs to the TMEM147 family.</text>
</comment>
<keyword evidence="7 11" id="KW-0472">Membrane</keyword>
<evidence type="ECO:0000256" key="9">
    <source>
        <dbReference type="ARBA" id="ARBA00034846"/>
    </source>
</evidence>
<dbReference type="GO" id="GO:0005886">
    <property type="term" value="C:plasma membrane"/>
    <property type="evidence" value="ECO:0007669"/>
    <property type="project" value="UniProtKB-SubCell"/>
</dbReference>
<dbReference type="Pfam" id="PF09767">
    <property type="entry name" value="DUF2053"/>
    <property type="match status" value="1"/>
</dbReference>
<proteinExistence type="inferred from homology"/>
<comment type="caution">
    <text evidence="12">The sequence shown here is derived from an EMBL/GenBank/DDBJ whole genome shotgun (WGS) entry which is preliminary data.</text>
</comment>
<evidence type="ECO:0000256" key="6">
    <source>
        <dbReference type="ARBA" id="ARBA00022989"/>
    </source>
</evidence>
<keyword evidence="3" id="KW-1003">Cell membrane</keyword>
<dbReference type="AlphaFoldDB" id="A0A9D3XHG8"/>